<dbReference type="HOGENOM" id="CLU_032490_1_0_1"/>
<dbReference type="SUPFAM" id="SSF53474">
    <property type="entry name" value="alpha/beta-Hydrolases"/>
    <property type="match status" value="1"/>
</dbReference>
<dbReference type="Gene3D" id="3.40.50.1820">
    <property type="entry name" value="alpha/beta hydrolase"/>
    <property type="match status" value="1"/>
</dbReference>
<accession>S8FYR5</accession>
<dbReference type="Proteomes" id="UP000015241">
    <property type="component" value="Unassembled WGS sequence"/>
</dbReference>
<dbReference type="eggNOG" id="ENOG502S3SW">
    <property type="taxonomic scope" value="Eukaryota"/>
</dbReference>
<reference evidence="3 4" key="1">
    <citation type="journal article" date="2012" name="Science">
        <title>The Paleozoic origin of enzymatic lignin decomposition reconstructed from 31 fungal genomes.</title>
        <authorList>
            <person name="Floudas D."/>
            <person name="Binder M."/>
            <person name="Riley R."/>
            <person name="Barry K."/>
            <person name="Blanchette R.A."/>
            <person name="Henrissat B."/>
            <person name="Martinez A.T."/>
            <person name="Otillar R."/>
            <person name="Spatafora J.W."/>
            <person name="Yadav J.S."/>
            <person name="Aerts A."/>
            <person name="Benoit I."/>
            <person name="Boyd A."/>
            <person name="Carlson A."/>
            <person name="Copeland A."/>
            <person name="Coutinho P.M."/>
            <person name="de Vries R.P."/>
            <person name="Ferreira P."/>
            <person name="Findley K."/>
            <person name="Foster B."/>
            <person name="Gaskell J."/>
            <person name="Glotzer D."/>
            <person name="Gorecki P."/>
            <person name="Heitman J."/>
            <person name="Hesse C."/>
            <person name="Hori C."/>
            <person name="Igarashi K."/>
            <person name="Jurgens J.A."/>
            <person name="Kallen N."/>
            <person name="Kersten P."/>
            <person name="Kohler A."/>
            <person name="Kuees U."/>
            <person name="Kumar T.K.A."/>
            <person name="Kuo A."/>
            <person name="LaButti K."/>
            <person name="Larrondo L.F."/>
            <person name="Lindquist E."/>
            <person name="Ling A."/>
            <person name="Lombard V."/>
            <person name="Lucas S."/>
            <person name="Lundell T."/>
            <person name="Martin R."/>
            <person name="McLaughlin D.J."/>
            <person name="Morgenstern I."/>
            <person name="Morin E."/>
            <person name="Murat C."/>
            <person name="Nagy L.G."/>
            <person name="Nolan M."/>
            <person name="Ohm R.A."/>
            <person name="Patyshakuliyeva A."/>
            <person name="Rokas A."/>
            <person name="Ruiz-Duenas F.J."/>
            <person name="Sabat G."/>
            <person name="Salamov A."/>
            <person name="Samejima M."/>
            <person name="Schmutz J."/>
            <person name="Slot J.C."/>
            <person name="St John F."/>
            <person name="Stenlid J."/>
            <person name="Sun H."/>
            <person name="Sun S."/>
            <person name="Syed K."/>
            <person name="Tsang A."/>
            <person name="Wiebenga A."/>
            <person name="Young D."/>
            <person name="Pisabarro A."/>
            <person name="Eastwood D.C."/>
            <person name="Martin F."/>
            <person name="Cullen D."/>
            <person name="Grigoriev I.V."/>
            <person name="Hibbett D.S."/>
        </authorList>
    </citation>
    <scope>NUCLEOTIDE SEQUENCE</scope>
    <source>
        <strain evidence="4">FP-58527</strain>
    </source>
</reference>
<name>S8FYR5_FOMSC</name>
<organism evidence="3 4">
    <name type="scientific">Fomitopsis schrenkii</name>
    <name type="common">Brown rot fungus</name>
    <dbReference type="NCBI Taxonomy" id="2126942"/>
    <lineage>
        <taxon>Eukaryota</taxon>
        <taxon>Fungi</taxon>
        <taxon>Dikarya</taxon>
        <taxon>Basidiomycota</taxon>
        <taxon>Agaricomycotina</taxon>
        <taxon>Agaricomycetes</taxon>
        <taxon>Polyporales</taxon>
        <taxon>Fomitopsis</taxon>
    </lineage>
</organism>
<sequence>MDIPANSTLSLPRSLSTRRCPNAIRPLLPIQNEVRGSSNSPTLPHPPRSSFDSAFVLSTHLVPAALPRSSPDVSLPRVPPTSTDKGKAALEVANAIVSMRHKQWSGELSEPKSIKPLWVCLNRYVRCEATANDTSRGVTLFLLPANGFPKESWEPFISYMLEAQRQTNSQCPVDEIWAWEAVDHGDAAVINRLNLTSISDSQDGARDVLKFLLYFMPEQSAAPALPTHLTRLPDNVASYRRSHGFQRRVLVGVGHSLGGCSLARAAIDAPALFSSIILAEPAIVPFPRSGPVIDERAFPYVVNALKRESRWPSREAARTALRASSFFRTWDPLAFENYVEHALCPDSGSTGGVKLKMPPMLESVCFSDVLTMYETWDLLDQLDQRIELRFVMAGKHRTREDGIREMTVWRRPVNASNVIISGAGHLIVQEAPRELGIDILNFLQRKYGGSTVFRL</sequence>
<dbReference type="EMBL" id="KE504122">
    <property type="protein sequence ID" value="EPT06206.1"/>
    <property type="molecule type" value="Genomic_DNA"/>
</dbReference>
<evidence type="ECO:0000313" key="4">
    <source>
        <dbReference type="Proteomes" id="UP000015241"/>
    </source>
</evidence>
<dbReference type="AlphaFoldDB" id="S8FYR5"/>
<dbReference type="InParanoid" id="S8FYR5"/>
<dbReference type="OrthoDB" id="94039at2759"/>
<feature type="domain" description="AB hydrolase-1" evidence="2">
    <location>
        <begin position="142"/>
        <end position="434"/>
    </location>
</feature>
<feature type="region of interest" description="Disordered" evidence="1">
    <location>
        <begin position="26"/>
        <end position="48"/>
    </location>
</feature>
<proteinExistence type="predicted"/>
<dbReference type="InterPro" id="IPR029058">
    <property type="entry name" value="AB_hydrolase_fold"/>
</dbReference>
<evidence type="ECO:0000259" key="2">
    <source>
        <dbReference type="Pfam" id="PF12697"/>
    </source>
</evidence>
<evidence type="ECO:0000256" key="1">
    <source>
        <dbReference type="SAM" id="MobiDB-lite"/>
    </source>
</evidence>
<dbReference type="InterPro" id="IPR000073">
    <property type="entry name" value="AB_hydrolase_1"/>
</dbReference>
<dbReference type="STRING" id="743788.S8FYR5"/>
<gene>
    <name evidence="3" type="ORF">FOMPIDRAFT_1044667</name>
</gene>
<keyword evidence="4" id="KW-1185">Reference proteome</keyword>
<protein>
    <recommendedName>
        <fullName evidence="2">AB hydrolase-1 domain-containing protein</fullName>
    </recommendedName>
</protein>
<dbReference type="Pfam" id="PF12697">
    <property type="entry name" value="Abhydrolase_6"/>
    <property type="match status" value="1"/>
</dbReference>
<evidence type="ECO:0000313" key="3">
    <source>
        <dbReference type="EMBL" id="EPT06206.1"/>
    </source>
</evidence>